<dbReference type="InterPro" id="IPR003599">
    <property type="entry name" value="Ig_sub"/>
</dbReference>
<name>A0AAW0WUC4_CHEQU</name>
<dbReference type="PROSITE" id="PS50835">
    <property type="entry name" value="IG_LIKE"/>
    <property type="match status" value="1"/>
</dbReference>
<accession>A0AAW0WUC4</accession>
<dbReference type="InterPro" id="IPR036179">
    <property type="entry name" value="Ig-like_dom_sf"/>
</dbReference>
<reference evidence="4 5" key="1">
    <citation type="journal article" date="2024" name="BMC Genomics">
        <title>Genome assembly of redclaw crayfish (Cherax quadricarinatus) provides insights into its immune adaptation and hypoxia tolerance.</title>
        <authorList>
            <person name="Liu Z."/>
            <person name="Zheng J."/>
            <person name="Li H."/>
            <person name="Fang K."/>
            <person name="Wang S."/>
            <person name="He J."/>
            <person name="Zhou D."/>
            <person name="Weng S."/>
            <person name="Chi M."/>
            <person name="Gu Z."/>
            <person name="He J."/>
            <person name="Li F."/>
            <person name="Wang M."/>
        </authorList>
    </citation>
    <scope>NUCLEOTIDE SEQUENCE [LARGE SCALE GENOMIC DNA]</scope>
    <source>
        <strain evidence="4">ZL_2023a</strain>
    </source>
</reference>
<dbReference type="Proteomes" id="UP001445076">
    <property type="component" value="Unassembled WGS sequence"/>
</dbReference>
<protein>
    <recommendedName>
        <fullName evidence="3">Ig-like domain-containing protein</fullName>
    </recommendedName>
</protein>
<dbReference type="PANTHER" id="PTHR23278">
    <property type="entry name" value="SIDESTEP PROTEIN"/>
    <property type="match status" value="1"/>
</dbReference>
<feature type="domain" description="Ig-like" evidence="3">
    <location>
        <begin position="38"/>
        <end position="124"/>
    </location>
</feature>
<comment type="caution">
    <text evidence="4">The sequence shown here is derived from an EMBL/GenBank/DDBJ whole genome shotgun (WGS) entry which is preliminary data.</text>
</comment>
<dbReference type="SUPFAM" id="SSF48726">
    <property type="entry name" value="Immunoglobulin"/>
    <property type="match status" value="1"/>
</dbReference>
<dbReference type="Pfam" id="PF13927">
    <property type="entry name" value="Ig_3"/>
    <property type="match status" value="1"/>
</dbReference>
<evidence type="ECO:0000256" key="2">
    <source>
        <dbReference type="ARBA" id="ARBA00023319"/>
    </source>
</evidence>
<organism evidence="4 5">
    <name type="scientific">Cherax quadricarinatus</name>
    <name type="common">Australian red claw crayfish</name>
    <dbReference type="NCBI Taxonomy" id="27406"/>
    <lineage>
        <taxon>Eukaryota</taxon>
        <taxon>Metazoa</taxon>
        <taxon>Ecdysozoa</taxon>
        <taxon>Arthropoda</taxon>
        <taxon>Crustacea</taxon>
        <taxon>Multicrustacea</taxon>
        <taxon>Malacostraca</taxon>
        <taxon>Eumalacostraca</taxon>
        <taxon>Eucarida</taxon>
        <taxon>Decapoda</taxon>
        <taxon>Pleocyemata</taxon>
        <taxon>Astacidea</taxon>
        <taxon>Parastacoidea</taxon>
        <taxon>Parastacidae</taxon>
        <taxon>Cherax</taxon>
    </lineage>
</organism>
<dbReference type="InterPro" id="IPR007110">
    <property type="entry name" value="Ig-like_dom"/>
</dbReference>
<evidence type="ECO:0000313" key="4">
    <source>
        <dbReference type="EMBL" id="KAK8730566.1"/>
    </source>
</evidence>
<dbReference type="PANTHER" id="PTHR23278:SF19">
    <property type="entry name" value="OBSCURIN"/>
    <property type="match status" value="1"/>
</dbReference>
<evidence type="ECO:0000313" key="5">
    <source>
        <dbReference type="Proteomes" id="UP001445076"/>
    </source>
</evidence>
<keyword evidence="1" id="KW-1015">Disulfide bond</keyword>
<keyword evidence="2" id="KW-0393">Immunoglobulin domain</keyword>
<gene>
    <name evidence="4" type="ORF">OTU49_008077</name>
</gene>
<dbReference type="AlphaFoldDB" id="A0AAW0WUC4"/>
<keyword evidence="5" id="KW-1185">Reference proteome</keyword>
<evidence type="ECO:0000256" key="1">
    <source>
        <dbReference type="ARBA" id="ARBA00023157"/>
    </source>
</evidence>
<dbReference type="EMBL" id="JARKIK010000064">
    <property type="protein sequence ID" value="KAK8730566.1"/>
    <property type="molecule type" value="Genomic_DNA"/>
</dbReference>
<dbReference type="FunFam" id="2.60.40.10:FF:000032">
    <property type="entry name" value="palladin isoform X1"/>
    <property type="match status" value="1"/>
</dbReference>
<dbReference type="SMART" id="SM00409">
    <property type="entry name" value="IG"/>
    <property type="match status" value="1"/>
</dbReference>
<dbReference type="Gene3D" id="2.60.40.10">
    <property type="entry name" value="Immunoglobulins"/>
    <property type="match status" value="2"/>
</dbReference>
<proteinExistence type="predicted"/>
<dbReference type="InterPro" id="IPR003598">
    <property type="entry name" value="Ig_sub2"/>
</dbReference>
<dbReference type="InterPro" id="IPR013783">
    <property type="entry name" value="Ig-like_fold"/>
</dbReference>
<feature type="non-terminal residue" evidence="4">
    <location>
        <position position="165"/>
    </location>
</feature>
<sequence>MVPTQNDHSRVLKCQASNPSVPGSAISDSVQLNVQYAPVVVLEMGRNLVPTSIKQGDDVYFECRVTANPQPYKVSWEKDSEEVRHNQTAGVILSGNSLVLQQVERSSAGEYTCSATNTQGTQLSNPVRLDIMYPPECMVDKPTVLAVGRGERVNISCRVASNPPR</sequence>
<dbReference type="SMART" id="SM00408">
    <property type="entry name" value="IGc2"/>
    <property type="match status" value="1"/>
</dbReference>
<evidence type="ECO:0000259" key="3">
    <source>
        <dbReference type="PROSITE" id="PS50835"/>
    </source>
</evidence>